<reference evidence="5 6" key="1">
    <citation type="journal article" date="2024" name="Insects">
        <title>An Improved Chromosome-Level Genome Assembly of the Firefly Pyrocoelia pectoralis.</title>
        <authorList>
            <person name="Fu X."/>
            <person name="Meyer-Rochow V.B."/>
            <person name="Ballantyne L."/>
            <person name="Zhu X."/>
        </authorList>
    </citation>
    <scope>NUCLEOTIDE SEQUENCE [LARGE SCALE GENOMIC DNA]</scope>
    <source>
        <strain evidence="5">XCY_ONT2</strain>
    </source>
</reference>
<dbReference type="PANTHER" id="PTHR43968:SF6">
    <property type="entry name" value="GLUTATHIONE S-TRANSFERASE OMEGA"/>
    <property type="match status" value="1"/>
</dbReference>
<dbReference type="GO" id="GO:0045174">
    <property type="term" value="F:glutathione dehydrogenase (ascorbate) activity"/>
    <property type="evidence" value="ECO:0007669"/>
    <property type="project" value="TreeGrafter"/>
</dbReference>
<dbReference type="SUPFAM" id="SSF52833">
    <property type="entry name" value="Thioredoxin-like"/>
    <property type="match status" value="1"/>
</dbReference>
<dbReference type="PRINTS" id="PR01625">
    <property type="entry name" value="GSTRNSFRASEO"/>
</dbReference>
<evidence type="ECO:0000313" key="5">
    <source>
        <dbReference type="EMBL" id="KAK5639950.1"/>
    </source>
</evidence>
<accession>A0AAN7Z923</accession>
<dbReference type="Proteomes" id="UP001329430">
    <property type="component" value="Chromosome 8"/>
</dbReference>
<dbReference type="EMBL" id="JAVRBK010000008">
    <property type="protein sequence ID" value="KAK5639950.1"/>
    <property type="molecule type" value="Genomic_DNA"/>
</dbReference>
<dbReference type="Pfam" id="PF13417">
    <property type="entry name" value="GST_N_3"/>
    <property type="match status" value="1"/>
</dbReference>
<dbReference type="InterPro" id="IPR005442">
    <property type="entry name" value="GST_omega"/>
</dbReference>
<dbReference type="InterPro" id="IPR010987">
    <property type="entry name" value="Glutathione-S-Trfase_C-like"/>
</dbReference>
<name>A0AAN7Z923_9COLE</name>
<dbReference type="InterPro" id="IPR040079">
    <property type="entry name" value="Glutathione_S-Trfase"/>
</dbReference>
<dbReference type="Gene3D" id="1.20.1050.10">
    <property type="match status" value="1"/>
</dbReference>
<dbReference type="InterPro" id="IPR036249">
    <property type="entry name" value="Thioredoxin-like_sf"/>
</dbReference>
<dbReference type="PANTHER" id="PTHR43968">
    <property type="match status" value="1"/>
</dbReference>
<dbReference type="GO" id="GO:0006749">
    <property type="term" value="P:glutathione metabolic process"/>
    <property type="evidence" value="ECO:0007669"/>
    <property type="project" value="TreeGrafter"/>
</dbReference>
<dbReference type="AlphaFoldDB" id="A0AAN7Z923"/>
<dbReference type="Gene3D" id="3.40.30.10">
    <property type="entry name" value="Glutaredoxin"/>
    <property type="match status" value="1"/>
</dbReference>
<dbReference type="FunFam" id="3.40.30.10:FF:000123">
    <property type="entry name" value="Glutathione transferase o1"/>
    <property type="match status" value="1"/>
</dbReference>
<evidence type="ECO:0000259" key="4">
    <source>
        <dbReference type="PROSITE" id="PS50405"/>
    </source>
</evidence>
<evidence type="ECO:0000313" key="6">
    <source>
        <dbReference type="Proteomes" id="UP001329430"/>
    </source>
</evidence>
<dbReference type="GO" id="GO:0005737">
    <property type="term" value="C:cytoplasm"/>
    <property type="evidence" value="ECO:0007669"/>
    <property type="project" value="InterPro"/>
</dbReference>
<dbReference type="FunFam" id="1.20.1050.10:FF:000009">
    <property type="entry name" value="Glutathione S-transferase omega-1"/>
    <property type="match status" value="1"/>
</dbReference>
<dbReference type="InterPro" id="IPR036282">
    <property type="entry name" value="Glutathione-S-Trfase_C_sf"/>
</dbReference>
<comment type="similarity">
    <text evidence="1">Belongs to the GST superfamily. Omega family.</text>
</comment>
<dbReference type="SFLD" id="SFLDS00019">
    <property type="entry name" value="Glutathione_Transferase_(cytos"/>
    <property type="match status" value="1"/>
</dbReference>
<evidence type="ECO:0000259" key="3">
    <source>
        <dbReference type="PROSITE" id="PS50404"/>
    </source>
</evidence>
<dbReference type="SFLD" id="SFLDG00358">
    <property type="entry name" value="Main_(cytGST)"/>
    <property type="match status" value="1"/>
</dbReference>
<dbReference type="InterPro" id="IPR050983">
    <property type="entry name" value="GST_Omega/HSP26"/>
</dbReference>
<dbReference type="GO" id="GO:0004364">
    <property type="term" value="F:glutathione transferase activity"/>
    <property type="evidence" value="ECO:0007669"/>
    <property type="project" value="InterPro"/>
</dbReference>
<evidence type="ECO:0000256" key="2">
    <source>
        <dbReference type="ARBA" id="ARBA00023002"/>
    </source>
</evidence>
<feature type="domain" description="GST N-terminal" evidence="3">
    <location>
        <begin position="19"/>
        <end position="97"/>
    </location>
</feature>
<dbReference type="SUPFAM" id="SSF47616">
    <property type="entry name" value="GST C-terminal domain-like"/>
    <property type="match status" value="1"/>
</dbReference>
<dbReference type="PROSITE" id="PS50405">
    <property type="entry name" value="GST_CTER"/>
    <property type="match status" value="1"/>
</dbReference>
<proteinExistence type="inferred from homology"/>
<gene>
    <name evidence="5" type="ORF">RI129_010761</name>
</gene>
<dbReference type="PROSITE" id="PS50404">
    <property type="entry name" value="GST_NTER"/>
    <property type="match status" value="1"/>
</dbReference>
<sequence>MSEKHLQKGAEFPKKTDNDKFRLYSMHYCPYAQRARIILEVKNVPHEIVNINTTNKPEWIFELNPSGKVPILDTGSSAIAESLVICDYLDEIFPEPPLHSKNKQERERDVALLKEFDPFLTVYHRGMRCQDESTYSGCVQDLTTRALVFEKELKKRGTYFGGKKPHMIDFMIWPWGERVPILHEMFNTAIPDATIFPNLYNWCSAMRKHPVLQRNKLDLEKQLKVYKLFRKGGPIDYDIYR</sequence>
<dbReference type="InterPro" id="IPR004045">
    <property type="entry name" value="Glutathione_S-Trfase_N"/>
</dbReference>
<protein>
    <submittedName>
        <fullName evidence="5">Uncharacterized protein</fullName>
    </submittedName>
</protein>
<feature type="domain" description="GST C-terminal" evidence="4">
    <location>
        <begin position="102"/>
        <end position="235"/>
    </location>
</feature>
<keyword evidence="2" id="KW-0560">Oxidoreductase</keyword>
<keyword evidence="6" id="KW-1185">Reference proteome</keyword>
<comment type="caution">
    <text evidence="5">The sequence shown here is derived from an EMBL/GenBank/DDBJ whole genome shotgun (WGS) entry which is preliminary data.</text>
</comment>
<organism evidence="5 6">
    <name type="scientific">Pyrocoelia pectoralis</name>
    <dbReference type="NCBI Taxonomy" id="417401"/>
    <lineage>
        <taxon>Eukaryota</taxon>
        <taxon>Metazoa</taxon>
        <taxon>Ecdysozoa</taxon>
        <taxon>Arthropoda</taxon>
        <taxon>Hexapoda</taxon>
        <taxon>Insecta</taxon>
        <taxon>Pterygota</taxon>
        <taxon>Neoptera</taxon>
        <taxon>Endopterygota</taxon>
        <taxon>Coleoptera</taxon>
        <taxon>Polyphaga</taxon>
        <taxon>Elateriformia</taxon>
        <taxon>Elateroidea</taxon>
        <taxon>Lampyridae</taxon>
        <taxon>Lampyrinae</taxon>
        <taxon>Pyrocoelia</taxon>
    </lineage>
</organism>
<evidence type="ECO:0000256" key="1">
    <source>
        <dbReference type="ARBA" id="ARBA00011067"/>
    </source>
</evidence>